<evidence type="ECO:0000259" key="1">
    <source>
        <dbReference type="Pfam" id="PF09818"/>
    </source>
</evidence>
<organism evidence="4 5">
    <name type="scientific">Pseudobacteriovorax antillogorgiicola</name>
    <dbReference type="NCBI Taxonomy" id="1513793"/>
    <lineage>
        <taxon>Bacteria</taxon>
        <taxon>Pseudomonadati</taxon>
        <taxon>Bdellovibrionota</taxon>
        <taxon>Oligoflexia</taxon>
        <taxon>Oligoflexales</taxon>
        <taxon>Pseudobacteriovoracaceae</taxon>
        <taxon>Pseudobacteriovorax</taxon>
    </lineage>
</organism>
<feature type="domain" description="ATPase of the ABC class C-terminal" evidence="1">
    <location>
        <begin position="169"/>
        <end position="445"/>
    </location>
</feature>
<dbReference type="STRING" id="1513793.SAMN06296036_12316"/>
<dbReference type="InterPro" id="IPR019195">
    <property type="entry name" value="ABC_ATPase_put"/>
</dbReference>
<keyword evidence="5" id="KW-1185">Reference proteome</keyword>
<accession>A0A1Y6CJ49</accession>
<dbReference type="InterPro" id="IPR046833">
    <property type="entry name" value="ABC_N"/>
</dbReference>
<dbReference type="SUPFAM" id="SSF52540">
    <property type="entry name" value="P-loop containing nucleoside triphosphate hydrolases"/>
    <property type="match status" value="1"/>
</dbReference>
<dbReference type="RefSeq" id="WP_132323563.1">
    <property type="nucleotide sequence ID" value="NZ_FWZT01000023.1"/>
</dbReference>
<dbReference type="PANTHER" id="PTHR38149">
    <property type="entry name" value="ATPASE"/>
    <property type="match status" value="1"/>
</dbReference>
<dbReference type="InterPro" id="IPR049069">
    <property type="entry name" value="MRB1590-like_C"/>
</dbReference>
<dbReference type="OrthoDB" id="9809999at2"/>
<dbReference type="Pfam" id="PF21117">
    <property type="entry name" value="MRB1590_C"/>
    <property type="match status" value="1"/>
</dbReference>
<name>A0A1Y6CJ49_9BACT</name>
<sequence length="568" mass="63185">MDHKKLEQMLIGLHHKNYRLYKEIKGETLFPNFRLIVDHVQGDPFAAPSKMRIFLDPSTHQIPQSYANNQTRTIALRDYITRKFSQAARKSSKPIGTGKGGFIGIDTPGQQILDRSSCFVHQDHGLEIRFTLGLPADGRKILGREAAYLLINILPQLVEKICFPQLEEGELKLHVDTYEDNAALRKQLSEHHLVAFVANNSRLPRASGIDDRPLASEDLVPFATPSSFEITLSCPHRGSVKGMGIPQGVTLIVGGGYHGKSTLLHGIEKGIYAHIPGDGREFVVTEPSAFKVRSEDGRSIQSVAISPFINNLPQKKSTRQFSSLNASGSTSQAANIMEALELDCQTLLIDEDTSATNFMIRDHRMQALIVDKDEPITPFIDRIQELKAKGISTIMVVGGSGDYFEVADHIIGLKSYEAMDMTQEAKTIAEKFPSQRHQDAKQAFQIQGTRCLRAQGLSPRFRNREQHVKIREIDEIFYGSEAIDLSHVEQLVDGSQLRTIAYLMAYLYRSSPGSISFKDSIIQAISKLGQEGYEGIHDLPDGDMAQVRPLDLACALNRLRSLSVDLVP</sequence>
<dbReference type="InterPro" id="IPR027417">
    <property type="entry name" value="P-loop_NTPase"/>
</dbReference>
<dbReference type="Pfam" id="PF20446">
    <property type="entry name" value="ABC_N"/>
    <property type="match status" value="1"/>
</dbReference>
<evidence type="ECO:0000259" key="3">
    <source>
        <dbReference type="Pfam" id="PF21117"/>
    </source>
</evidence>
<feature type="domain" description="MRB1590-like C-terminal" evidence="3">
    <location>
        <begin position="468"/>
        <end position="564"/>
    </location>
</feature>
<proteinExistence type="predicted"/>
<reference evidence="5" key="1">
    <citation type="submission" date="2017-04" db="EMBL/GenBank/DDBJ databases">
        <authorList>
            <person name="Varghese N."/>
            <person name="Submissions S."/>
        </authorList>
    </citation>
    <scope>NUCLEOTIDE SEQUENCE [LARGE SCALE GENOMIC DNA]</scope>
    <source>
        <strain evidence="5">RKEM611</strain>
    </source>
</reference>
<evidence type="ECO:0000313" key="4">
    <source>
        <dbReference type="EMBL" id="SMF66229.1"/>
    </source>
</evidence>
<dbReference type="EMBL" id="FWZT01000023">
    <property type="protein sequence ID" value="SMF66229.1"/>
    <property type="molecule type" value="Genomic_DNA"/>
</dbReference>
<gene>
    <name evidence="4" type="ORF">SAMN06296036_12316</name>
</gene>
<feature type="domain" description="ATPase of the ABC class N-terminal" evidence="2">
    <location>
        <begin position="4"/>
        <end position="162"/>
    </location>
</feature>
<dbReference type="AlphaFoldDB" id="A0A1Y6CJ49"/>
<protein>
    <submittedName>
        <fullName evidence="4">Predicted ATPase of the ABC class</fullName>
    </submittedName>
</protein>
<dbReference type="PANTHER" id="PTHR38149:SF1">
    <property type="entry name" value="ATPASE"/>
    <property type="match status" value="1"/>
</dbReference>
<dbReference type="InterPro" id="IPR046834">
    <property type="entry name" value="ABC_ATPase_C"/>
</dbReference>
<evidence type="ECO:0000313" key="5">
    <source>
        <dbReference type="Proteomes" id="UP000192907"/>
    </source>
</evidence>
<evidence type="ECO:0000259" key="2">
    <source>
        <dbReference type="Pfam" id="PF20446"/>
    </source>
</evidence>
<dbReference type="Pfam" id="PF09818">
    <property type="entry name" value="ABC_ATPase"/>
    <property type="match status" value="1"/>
</dbReference>
<dbReference type="Proteomes" id="UP000192907">
    <property type="component" value="Unassembled WGS sequence"/>
</dbReference>